<sequence>MCKGIEWEEIGVNINGEQLNHLRFADDIVLITDSMNYTVPMLQKLYVNSKKVELEISMIKTEIMKNIVLGGSVRESGEIINKQPCLQNAYKYVGHKIRISRDNQTFELAHRIGHGLFGELKGIFKSTLSLWLKRRVFTQCNLPVLTY</sequence>
<dbReference type="EnsemblMetazoa" id="XM_019902094.1">
    <property type="protein sequence ID" value="XP_019757653.1"/>
    <property type="gene ID" value="LOC109536029"/>
</dbReference>
<evidence type="ECO:0000313" key="1">
    <source>
        <dbReference type="EnsemblMetazoa" id="XP_019757653.1"/>
    </source>
</evidence>
<name>A0AAR5P990_DENPD</name>
<reference evidence="1" key="2">
    <citation type="submission" date="2024-08" db="UniProtKB">
        <authorList>
            <consortium name="EnsemblMetazoa"/>
        </authorList>
    </citation>
    <scope>IDENTIFICATION</scope>
</reference>
<evidence type="ECO:0008006" key="3">
    <source>
        <dbReference type="Google" id="ProtNLM"/>
    </source>
</evidence>
<evidence type="ECO:0000313" key="2">
    <source>
        <dbReference type="Proteomes" id="UP000019118"/>
    </source>
</evidence>
<dbReference type="Proteomes" id="UP000019118">
    <property type="component" value="Unassembled WGS sequence"/>
</dbReference>
<keyword evidence="2" id="KW-1185">Reference proteome</keyword>
<accession>A0AAR5P990</accession>
<organism evidence="1 2">
    <name type="scientific">Dendroctonus ponderosae</name>
    <name type="common">Mountain pine beetle</name>
    <dbReference type="NCBI Taxonomy" id="77166"/>
    <lineage>
        <taxon>Eukaryota</taxon>
        <taxon>Metazoa</taxon>
        <taxon>Ecdysozoa</taxon>
        <taxon>Arthropoda</taxon>
        <taxon>Hexapoda</taxon>
        <taxon>Insecta</taxon>
        <taxon>Pterygota</taxon>
        <taxon>Neoptera</taxon>
        <taxon>Endopterygota</taxon>
        <taxon>Coleoptera</taxon>
        <taxon>Polyphaga</taxon>
        <taxon>Cucujiformia</taxon>
        <taxon>Curculionidae</taxon>
        <taxon>Scolytinae</taxon>
        <taxon>Dendroctonus</taxon>
    </lineage>
</organism>
<protein>
    <recommendedName>
        <fullName evidence="3">Reverse transcriptase domain-containing protein</fullName>
    </recommendedName>
</protein>
<dbReference type="AlphaFoldDB" id="A0AAR5P990"/>
<proteinExistence type="predicted"/>
<reference evidence="2" key="1">
    <citation type="journal article" date="2013" name="Genome Biol.">
        <title>Draft genome of the mountain pine beetle, Dendroctonus ponderosae Hopkins, a major forest pest.</title>
        <authorList>
            <person name="Keeling C.I."/>
            <person name="Yuen M.M."/>
            <person name="Liao N.Y."/>
            <person name="Docking T.R."/>
            <person name="Chan S.K."/>
            <person name="Taylor G.A."/>
            <person name="Palmquist D.L."/>
            <person name="Jackman S.D."/>
            <person name="Nguyen A."/>
            <person name="Li M."/>
            <person name="Henderson H."/>
            <person name="Janes J.K."/>
            <person name="Zhao Y."/>
            <person name="Pandoh P."/>
            <person name="Moore R."/>
            <person name="Sperling F.A."/>
            <person name="Huber D.P."/>
            <person name="Birol I."/>
            <person name="Jones S.J."/>
            <person name="Bohlmann J."/>
        </authorList>
    </citation>
    <scope>NUCLEOTIDE SEQUENCE</scope>
</reference>